<dbReference type="InterPro" id="IPR025377">
    <property type="entry name" value="DUF4367"/>
</dbReference>
<dbReference type="Proteomes" id="UP000230956">
    <property type="component" value="Unassembled WGS sequence"/>
</dbReference>
<feature type="non-terminal residue" evidence="2">
    <location>
        <position position="1"/>
    </location>
</feature>
<dbReference type="RefSeq" id="WP_286976883.1">
    <property type="nucleotide sequence ID" value="NZ_PFNG01000158.1"/>
</dbReference>
<evidence type="ECO:0000313" key="3">
    <source>
        <dbReference type="Proteomes" id="UP000230956"/>
    </source>
</evidence>
<gene>
    <name evidence="2" type="ORF">COY37_06670</name>
</gene>
<name>A0A2M7T7D9_9ACTN</name>
<dbReference type="Pfam" id="PF14285">
    <property type="entry name" value="DUF4367"/>
    <property type="match status" value="1"/>
</dbReference>
<feature type="domain" description="DUF4367" evidence="1">
    <location>
        <begin position="115"/>
        <end position="176"/>
    </location>
</feature>
<comment type="caution">
    <text evidence="2">The sequence shown here is derived from an EMBL/GenBank/DDBJ whole genome shotgun (WGS) entry which is preliminary data.</text>
</comment>
<evidence type="ECO:0000259" key="1">
    <source>
        <dbReference type="Pfam" id="PF14285"/>
    </source>
</evidence>
<dbReference type="AlphaFoldDB" id="A0A2M7T7D9"/>
<sequence length="177" mass="18997">IQGTSTSLTLDVEKANGIIKSFGGKSLLPAGLDGKKFTMTTSAAIMANYPRENATPITIVQSKSPEFVFPAGVDPNVVRDVLLSLPILPDGIRQQLEKINDWQHTLPIPAVEGYTKTEQVKVNGADGVFMTTDKVRNKRINGNNANTLIWQNNGIVYGISGENMGLAQAQAIAASMK</sequence>
<organism evidence="2 3">
    <name type="scientific">Candidatus Aquicultor secundus</name>
    <dbReference type="NCBI Taxonomy" id="1973895"/>
    <lineage>
        <taxon>Bacteria</taxon>
        <taxon>Bacillati</taxon>
        <taxon>Actinomycetota</taxon>
        <taxon>Candidatus Aquicultoria</taxon>
        <taxon>Candidatus Aquicultorales</taxon>
        <taxon>Candidatus Aquicultoraceae</taxon>
        <taxon>Candidatus Aquicultor</taxon>
    </lineage>
</organism>
<protein>
    <recommendedName>
        <fullName evidence="1">DUF4367 domain-containing protein</fullName>
    </recommendedName>
</protein>
<proteinExistence type="predicted"/>
<evidence type="ECO:0000313" key="2">
    <source>
        <dbReference type="EMBL" id="PIZ38163.1"/>
    </source>
</evidence>
<reference evidence="3" key="1">
    <citation type="submission" date="2017-09" db="EMBL/GenBank/DDBJ databases">
        <title>Depth-based differentiation of microbial function through sediment-hosted aquifers and enrichment of novel symbionts in the deep terrestrial subsurface.</title>
        <authorList>
            <person name="Probst A.J."/>
            <person name="Ladd B."/>
            <person name="Jarett J.K."/>
            <person name="Geller-Mcgrath D.E."/>
            <person name="Sieber C.M.K."/>
            <person name="Emerson J.B."/>
            <person name="Anantharaman K."/>
            <person name="Thomas B.C."/>
            <person name="Malmstrom R."/>
            <person name="Stieglmeier M."/>
            <person name="Klingl A."/>
            <person name="Woyke T."/>
            <person name="Ryan C.M."/>
            <person name="Banfield J.F."/>
        </authorList>
    </citation>
    <scope>NUCLEOTIDE SEQUENCE [LARGE SCALE GENOMIC DNA]</scope>
</reference>
<dbReference type="EMBL" id="PFNG01000158">
    <property type="protein sequence ID" value="PIZ38163.1"/>
    <property type="molecule type" value="Genomic_DNA"/>
</dbReference>
<accession>A0A2M7T7D9</accession>